<dbReference type="PANTHER" id="PTHR38450">
    <property type="entry name" value="STAGE V SPORULATION PROTEIN AC-RELATED"/>
    <property type="match status" value="1"/>
</dbReference>
<keyword evidence="1" id="KW-0812">Transmembrane</keyword>
<proteinExistence type="predicted"/>
<evidence type="ECO:0000256" key="1">
    <source>
        <dbReference type="SAM" id="Phobius"/>
    </source>
</evidence>
<keyword evidence="3" id="KW-1185">Reference proteome</keyword>
<feature type="transmembrane region" description="Helical" evidence="1">
    <location>
        <begin position="29"/>
        <end position="48"/>
    </location>
</feature>
<feature type="transmembrane region" description="Helical" evidence="1">
    <location>
        <begin position="93"/>
        <end position="112"/>
    </location>
</feature>
<dbReference type="Pfam" id="PF03862">
    <property type="entry name" value="SpoVAC_SpoVAEB"/>
    <property type="match status" value="1"/>
</dbReference>
<evidence type="ECO:0000313" key="3">
    <source>
        <dbReference type="Proteomes" id="UP000198828"/>
    </source>
</evidence>
<reference evidence="2 3" key="1">
    <citation type="submission" date="2016-10" db="EMBL/GenBank/DDBJ databases">
        <authorList>
            <person name="de Groot N.N."/>
        </authorList>
    </citation>
    <scope>NUCLEOTIDE SEQUENCE [LARGE SCALE GENOMIC DNA]</scope>
    <source>
        <strain evidence="2 3">DSM 23310</strain>
    </source>
</reference>
<dbReference type="RefSeq" id="WP_093750639.1">
    <property type="nucleotide sequence ID" value="NZ_BSYN01000002.1"/>
</dbReference>
<dbReference type="Proteomes" id="UP000198828">
    <property type="component" value="Unassembled WGS sequence"/>
</dbReference>
<dbReference type="NCBIfam" id="TIGR02839">
    <property type="entry name" value="spore_V_AE"/>
    <property type="match status" value="1"/>
</dbReference>
<dbReference type="PANTHER" id="PTHR38450:SF2">
    <property type="entry name" value="STAGE V SPORULATION PROTEIN AEB"/>
    <property type="match status" value="1"/>
</dbReference>
<keyword evidence="1" id="KW-1133">Transmembrane helix</keyword>
<dbReference type="InterPro" id="IPR005562">
    <property type="entry name" value="SpoVA"/>
</dbReference>
<evidence type="ECO:0000313" key="2">
    <source>
        <dbReference type="EMBL" id="SDW35203.1"/>
    </source>
</evidence>
<protein>
    <submittedName>
        <fullName evidence="2">Stage V sporulation protein AE</fullName>
    </submittedName>
</protein>
<dbReference type="InterPro" id="IPR014204">
    <property type="entry name" value="Spore_V_AE"/>
</dbReference>
<dbReference type="OrthoDB" id="9797988at2"/>
<dbReference type="AlphaFoldDB" id="A0A1H2SU50"/>
<gene>
    <name evidence="2" type="ORF">SAMN05660923_00547</name>
</gene>
<name>A0A1H2SU50_9FIRM</name>
<sequence length="118" mass="12018">MEYLKAFVVGGLICVIGQILINTTKLTPAHILVTFLVAGVVLGAIGLYEPLVKFGEAGATVPISGFGYSLSKGAIEGVKSKGIIGAFTGGLEATAGGIAASIIFGYIMAIVFNPKTKN</sequence>
<feature type="transmembrane region" description="Helical" evidence="1">
    <location>
        <begin position="6"/>
        <end position="22"/>
    </location>
</feature>
<dbReference type="EMBL" id="FNNG01000002">
    <property type="protein sequence ID" value="SDW35203.1"/>
    <property type="molecule type" value="Genomic_DNA"/>
</dbReference>
<keyword evidence="1" id="KW-0472">Membrane</keyword>
<accession>A0A1H2SU50</accession>
<organism evidence="2 3">
    <name type="scientific">Tepidimicrobium xylanilyticum</name>
    <dbReference type="NCBI Taxonomy" id="1123352"/>
    <lineage>
        <taxon>Bacteria</taxon>
        <taxon>Bacillati</taxon>
        <taxon>Bacillota</taxon>
        <taxon>Tissierellia</taxon>
        <taxon>Tissierellales</taxon>
        <taxon>Tepidimicrobiaceae</taxon>
        <taxon>Tepidimicrobium</taxon>
    </lineage>
</organism>